<dbReference type="OrthoDB" id="3267840at2"/>
<dbReference type="EMBL" id="SPQC01000007">
    <property type="protein sequence ID" value="TFU23508.1"/>
    <property type="molecule type" value="Genomic_DNA"/>
</dbReference>
<evidence type="ECO:0000259" key="1">
    <source>
        <dbReference type="Pfam" id="PF13490"/>
    </source>
</evidence>
<proteinExistence type="predicted"/>
<dbReference type="NCBIfam" id="TIGR03988">
    <property type="entry name" value="antisig_RsrA"/>
    <property type="match status" value="1"/>
</dbReference>
<protein>
    <submittedName>
        <fullName evidence="2">Mycothiol system anti-sigma-R factor</fullName>
    </submittedName>
</protein>
<reference evidence="2 3" key="1">
    <citation type="submission" date="2019-03" db="EMBL/GenBank/DDBJ databases">
        <title>Diversity of the mouse oral microbiome.</title>
        <authorList>
            <person name="Joseph S."/>
            <person name="Aduse-Opoku J."/>
            <person name="Curtis M."/>
            <person name="Wade W."/>
            <person name="Hashim A."/>
        </authorList>
    </citation>
    <scope>NUCLEOTIDE SEQUENCE [LARGE SCALE GENOMIC DNA]</scope>
    <source>
        <strain evidence="3">irhom_31</strain>
    </source>
</reference>
<dbReference type="InterPro" id="IPR024020">
    <property type="entry name" value="Anit_sigma_mycothiol_RsrA"/>
</dbReference>
<organism evidence="2 3">
    <name type="scientific">Rothia nasimurium</name>
    <dbReference type="NCBI Taxonomy" id="85336"/>
    <lineage>
        <taxon>Bacteria</taxon>
        <taxon>Bacillati</taxon>
        <taxon>Actinomycetota</taxon>
        <taxon>Actinomycetes</taxon>
        <taxon>Micrococcales</taxon>
        <taxon>Micrococcaceae</taxon>
        <taxon>Rothia</taxon>
    </lineage>
</organism>
<dbReference type="Proteomes" id="UP000297951">
    <property type="component" value="Unassembled WGS sequence"/>
</dbReference>
<name>A0A4Y9F552_9MICC</name>
<dbReference type="AlphaFoldDB" id="A0A4Y9F552"/>
<dbReference type="RefSeq" id="WP_135011504.1">
    <property type="nucleotide sequence ID" value="NZ_JADGLK010000007.1"/>
</dbReference>
<dbReference type="InterPro" id="IPR027383">
    <property type="entry name" value="Znf_put"/>
</dbReference>
<comment type="caution">
    <text evidence="2">The sequence shown here is derived from an EMBL/GenBank/DDBJ whole genome shotgun (WGS) entry which is preliminary data.</text>
</comment>
<accession>A0A4Y9F552</accession>
<feature type="domain" description="Putative zinc-finger" evidence="1">
    <location>
        <begin position="13"/>
        <end position="47"/>
    </location>
</feature>
<dbReference type="Pfam" id="PF13490">
    <property type="entry name" value="zf-HC2"/>
    <property type="match status" value="1"/>
</dbReference>
<gene>
    <name evidence="2" type="primary">rsrA</name>
    <name evidence="2" type="ORF">E4U03_02960</name>
</gene>
<evidence type="ECO:0000313" key="2">
    <source>
        <dbReference type="EMBL" id="TFU23508.1"/>
    </source>
</evidence>
<dbReference type="STRING" id="85336.A7979_07985"/>
<sequence>MTTVHNPSPSTPCEERLAKIYTYIDDPLSCQDLEELQAHLAECETCAKEYDLECIIRQAVRRTCKETAPVDLKSRIRACIDDIHTGGYPAAS</sequence>
<evidence type="ECO:0000313" key="3">
    <source>
        <dbReference type="Proteomes" id="UP000297951"/>
    </source>
</evidence>